<dbReference type="GO" id="GO:0008270">
    <property type="term" value="F:zinc ion binding"/>
    <property type="evidence" value="ECO:0007669"/>
    <property type="project" value="UniProtKB-KW"/>
</dbReference>
<keyword evidence="3" id="KW-0862">Zinc</keyword>
<dbReference type="AlphaFoldDB" id="A0A162SF54"/>
<keyword evidence="7" id="KW-1185">Reference proteome</keyword>
<evidence type="ECO:0000256" key="3">
    <source>
        <dbReference type="ARBA" id="ARBA00022833"/>
    </source>
</evidence>
<gene>
    <name evidence="6" type="ORF">APZ42_011872</name>
</gene>
<evidence type="ECO:0000256" key="4">
    <source>
        <dbReference type="ARBA" id="ARBA00023125"/>
    </source>
</evidence>
<reference evidence="6 7" key="1">
    <citation type="submission" date="2016-03" db="EMBL/GenBank/DDBJ databases">
        <title>EvidentialGene: Evidence-directed Construction of Genes on Genomes.</title>
        <authorList>
            <person name="Gilbert D.G."/>
            <person name="Choi J.-H."/>
            <person name="Mockaitis K."/>
            <person name="Colbourne J."/>
            <person name="Pfrender M."/>
        </authorList>
    </citation>
    <scope>NUCLEOTIDE SEQUENCE [LARGE SCALE GENOMIC DNA]</scope>
    <source>
        <strain evidence="6 7">Xinb3</strain>
        <tissue evidence="6">Complete organism</tissue>
    </source>
</reference>
<dbReference type="InterPro" id="IPR006612">
    <property type="entry name" value="THAP_Znf"/>
</dbReference>
<evidence type="ECO:0000256" key="2">
    <source>
        <dbReference type="ARBA" id="ARBA00022771"/>
    </source>
</evidence>
<organism evidence="6 7">
    <name type="scientific">Daphnia magna</name>
    <dbReference type="NCBI Taxonomy" id="35525"/>
    <lineage>
        <taxon>Eukaryota</taxon>
        <taxon>Metazoa</taxon>
        <taxon>Ecdysozoa</taxon>
        <taxon>Arthropoda</taxon>
        <taxon>Crustacea</taxon>
        <taxon>Branchiopoda</taxon>
        <taxon>Diplostraca</taxon>
        <taxon>Cladocera</taxon>
        <taxon>Anomopoda</taxon>
        <taxon>Daphniidae</taxon>
        <taxon>Daphnia</taxon>
    </lineage>
</organism>
<dbReference type="Proteomes" id="UP000076858">
    <property type="component" value="Unassembled WGS sequence"/>
</dbReference>
<comment type="caution">
    <text evidence="6">The sequence shown here is derived from an EMBL/GenBank/DDBJ whole genome shotgun (WGS) entry which is preliminary data.</text>
</comment>
<evidence type="ECO:0000259" key="5">
    <source>
        <dbReference type="Pfam" id="PF05485"/>
    </source>
</evidence>
<name>A0A162SF54_9CRUS</name>
<keyword evidence="2" id="KW-0863">Zinc-finger</keyword>
<dbReference type="Pfam" id="PF05485">
    <property type="entry name" value="THAP"/>
    <property type="match status" value="1"/>
</dbReference>
<protein>
    <recommendedName>
        <fullName evidence="5">THAP-type domain-containing protein</fullName>
    </recommendedName>
</protein>
<dbReference type="EMBL" id="LRGB01000031">
    <property type="protein sequence ID" value="KZS21241.1"/>
    <property type="molecule type" value="Genomic_DNA"/>
</dbReference>
<dbReference type="SUPFAM" id="SSF57716">
    <property type="entry name" value="Glucocorticoid receptor-like (DNA-binding domain)"/>
    <property type="match status" value="1"/>
</dbReference>
<keyword evidence="4" id="KW-0238">DNA-binding</keyword>
<dbReference type="GO" id="GO:0003677">
    <property type="term" value="F:DNA binding"/>
    <property type="evidence" value="ECO:0007669"/>
    <property type="project" value="UniProtKB-KW"/>
</dbReference>
<feature type="domain" description="THAP-type" evidence="5">
    <location>
        <begin position="5"/>
        <end position="69"/>
    </location>
</feature>
<accession>A0A162SF54</accession>
<evidence type="ECO:0000256" key="1">
    <source>
        <dbReference type="ARBA" id="ARBA00022723"/>
    </source>
</evidence>
<evidence type="ECO:0000313" key="6">
    <source>
        <dbReference type="EMBL" id="KZS21241.1"/>
    </source>
</evidence>
<sequence>MGKRCVVTGCINTCKTNSVFCFPNPFKQNYRETKTFDLAVKRRAAWVAAINRPTFQPSQETSRVCSIHFLNGLQN</sequence>
<evidence type="ECO:0000313" key="7">
    <source>
        <dbReference type="Proteomes" id="UP000076858"/>
    </source>
</evidence>
<proteinExistence type="predicted"/>
<keyword evidence="1" id="KW-0479">Metal-binding</keyword>
<dbReference type="OrthoDB" id="6375458at2759"/>